<dbReference type="Gene3D" id="2.40.50.100">
    <property type="match status" value="1"/>
</dbReference>
<comment type="caution">
    <text evidence="8">The sequence shown here is derived from an EMBL/GenBank/DDBJ whole genome shotgun (WGS) entry which is preliminary data.</text>
</comment>
<dbReference type="Pfam" id="PF25954">
    <property type="entry name" value="Beta-barrel_RND_2"/>
    <property type="match status" value="1"/>
</dbReference>
<feature type="domain" description="Multidrug resistance protein MdtA-like C-terminal permuted SH3" evidence="7">
    <location>
        <begin position="286"/>
        <end position="351"/>
    </location>
</feature>
<evidence type="ECO:0000256" key="4">
    <source>
        <dbReference type="SAM" id="Coils"/>
    </source>
</evidence>
<evidence type="ECO:0000256" key="2">
    <source>
        <dbReference type="ARBA" id="ARBA00009477"/>
    </source>
</evidence>
<evidence type="ECO:0000256" key="1">
    <source>
        <dbReference type="ARBA" id="ARBA00004196"/>
    </source>
</evidence>
<accession>A0A4R3YDD3</accession>
<dbReference type="PANTHER" id="PTHR30469:SF11">
    <property type="entry name" value="BLL4320 PROTEIN"/>
    <property type="match status" value="1"/>
</dbReference>
<feature type="domain" description="Multidrug resistance protein MdtA-like barrel-sandwich hybrid" evidence="5">
    <location>
        <begin position="77"/>
        <end position="194"/>
    </location>
</feature>
<dbReference type="Pfam" id="PF25967">
    <property type="entry name" value="RND-MFP_C"/>
    <property type="match status" value="1"/>
</dbReference>
<dbReference type="OrthoDB" id="9806939at2"/>
<feature type="domain" description="CusB-like beta-barrel" evidence="6">
    <location>
        <begin position="206"/>
        <end position="278"/>
    </location>
</feature>
<dbReference type="RefSeq" id="WP_124947968.1">
    <property type="nucleotide sequence ID" value="NZ_BHVT01000073.1"/>
</dbReference>
<evidence type="ECO:0000259" key="6">
    <source>
        <dbReference type="Pfam" id="PF25954"/>
    </source>
</evidence>
<evidence type="ECO:0000259" key="7">
    <source>
        <dbReference type="Pfam" id="PF25967"/>
    </source>
</evidence>
<organism evidence="8 9">
    <name type="scientific">Sulfurirhabdus autotrophica</name>
    <dbReference type="NCBI Taxonomy" id="1706046"/>
    <lineage>
        <taxon>Bacteria</taxon>
        <taxon>Pseudomonadati</taxon>
        <taxon>Pseudomonadota</taxon>
        <taxon>Betaproteobacteria</taxon>
        <taxon>Nitrosomonadales</taxon>
        <taxon>Sulfuricellaceae</taxon>
        <taxon>Sulfurirhabdus</taxon>
    </lineage>
</organism>
<evidence type="ECO:0000313" key="9">
    <source>
        <dbReference type="Proteomes" id="UP000295367"/>
    </source>
</evidence>
<proteinExistence type="inferred from homology"/>
<comment type="subcellular location">
    <subcellularLocation>
        <location evidence="1">Cell envelope</location>
    </subcellularLocation>
</comment>
<dbReference type="GO" id="GO:1990281">
    <property type="term" value="C:efflux pump complex"/>
    <property type="evidence" value="ECO:0007669"/>
    <property type="project" value="TreeGrafter"/>
</dbReference>
<keyword evidence="4" id="KW-0175">Coiled coil</keyword>
<reference evidence="8 9" key="1">
    <citation type="submission" date="2019-03" db="EMBL/GenBank/DDBJ databases">
        <title>Genomic Encyclopedia of Type Strains, Phase IV (KMG-IV): sequencing the most valuable type-strain genomes for metagenomic binning, comparative biology and taxonomic classification.</title>
        <authorList>
            <person name="Goeker M."/>
        </authorList>
    </citation>
    <scope>NUCLEOTIDE SEQUENCE [LARGE SCALE GENOMIC DNA]</scope>
    <source>
        <strain evidence="8 9">DSM 100309</strain>
    </source>
</reference>
<dbReference type="Gene3D" id="2.40.30.170">
    <property type="match status" value="1"/>
</dbReference>
<keyword evidence="3" id="KW-0813">Transport</keyword>
<dbReference type="InterPro" id="IPR058625">
    <property type="entry name" value="MdtA-like_BSH"/>
</dbReference>
<name>A0A4R3YDD3_9PROT</name>
<comment type="similarity">
    <text evidence="2">Belongs to the membrane fusion protein (MFP) (TC 8.A.1) family.</text>
</comment>
<dbReference type="EMBL" id="SMCO01000001">
    <property type="protein sequence ID" value="TCV90046.1"/>
    <property type="molecule type" value="Genomic_DNA"/>
</dbReference>
<dbReference type="PANTHER" id="PTHR30469">
    <property type="entry name" value="MULTIDRUG RESISTANCE PROTEIN MDTA"/>
    <property type="match status" value="1"/>
</dbReference>
<evidence type="ECO:0000256" key="3">
    <source>
        <dbReference type="ARBA" id="ARBA00022448"/>
    </source>
</evidence>
<dbReference type="InterPro" id="IPR058792">
    <property type="entry name" value="Beta-barrel_RND_2"/>
</dbReference>
<dbReference type="NCBIfam" id="TIGR01730">
    <property type="entry name" value="RND_mfp"/>
    <property type="match status" value="1"/>
</dbReference>
<evidence type="ECO:0000259" key="5">
    <source>
        <dbReference type="Pfam" id="PF25917"/>
    </source>
</evidence>
<dbReference type="Gene3D" id="1.10.287.470">
    <property type="entry name" value="Helix hairpin bin"/>
    <property type="match status" value="1"/>
</dbReference>
<dbReference type="Proteomes" id="UP000295367">
    <property type="component" value="Unassembled WGS sequence"/>
</dbReference>
<dbReference type="Pfam" id="PF25917">
    <property type="entry name" value="BSH_RND"/>
    <property type="match status" value="1"/>
</dbReference>
<dbReference type="InterPro" id="IPR058627">
    <property type="entry name" value="MdtA-like_C"/>
</dbReference>
<dbReference type="GO" id="GO:0015562">
    <property type="term" value="F:efflux transmembrane transporter activity"/>
    <property type="evidence" value="ECO:0007669"/>
    <property type="project" value="TreeGrafter"/>
</dbReference>
<dbReference type="Gene3D" id="2.40.420.20">
    <property type="match status" value="1"/>
</dbReference>
<evidence type="ECO:0000313" key="8">
    <source>
        <dbReference type="EMBL" id="TCV90046.1"/>
    </source>
</evidence>
<gene>
    <name evidence="8" type="ORF">EDC63_10111</name>
</gene>
<keyword evidence="9" id="KW-1185">Reference proteome</keyword>
<dbReference type="AlphaFoldDB" id="A0A4R3YDD3"/>
<dbReference type="InterPro" id="IPR006143">
    <property type="entry name" value="RND_pump_MFP"/>
</dbReference>
<sequence length="380" mass="40806">MTKGTTKRMTIMLLLTALVFGGIYGFQQFRNKMIQQAIKGKGMPPQAVSTIVAEISAWQPNVEAVGNMRSASGTNLAAEIGGLVTGIHFESGEMVKTGQLLVELNAAPLKAQLEQLKAAVTLARQNYERDLAQLKIQAVSQATVDSDIAMLKGAQAQIATQEAMLEQKFIRAPFAGRLGIRQIDLGQFLSAGAPIVNLQKLDPMYLDFTVPQAQIDLIHVGNKITINTSALPGKTFVGHISAIEPQVDTATRNLKVRAKIPNPKGELLPGLFATAKVDEGGKREYITLPNSAIAYNPYGSTVFIVKDKGKDADNKPKLSVEQRFVTTGLTRGDQVAILTGIKAGEVVVTAGQLKLRNGAPVFINNSVQPANNPNPEVKDE</sequence>
<protein>
    <submittedName>
        <fullName evidence="8">Membrane fusion protein (Multidrug efflux system)</fullName>
    </submittedName>
</protein>
<dbReference type="SUPFAM" id="SSF111369">
    <property type="entry name" value="HlyD-like secretion proteins"/>
    <property type="match status" value="1"/>
</dbReference>
<feature type="coiled-coil region" evidence="4">
    <location>
        <begin position="110"/>
        <end position="137"/>
    </location>
</feature>
<dbReference type="FunFam" id="2.40.30.170:FF:000010">
    <property type="entry name" value="Efflux RND transporter periplasmic adaptor subunit"/>
    <property type="match status" value="1"/>
</dbReference>